<feature type="transmembrane region" description="Helical" evidence="8">
    <location>
        <begin position="342"/>
        <end position="360"/>
    </location>
</feature>
<feature type="transmembrane region" description="Helical" evidence="8">
    <location>
        <begin position="237"/>
        <end position="256"/>
    </location>
</feature>
<dbReference type="OrthoDB" id="9816041at2"/>
<feature type="transmembrane region" description="Helical" evidence="8">
    <location>
        <begin position="150"/>
        <end position="169"/>
    </location>
</feature>
<dbReference type="EMBL" id="UYIG01000196">
    <property type="protein sequence ID" value="VDG30437.1"/>
    <property type="molecule type" value="Genomic_DNA"/>
</dbReference>
<evidence type="ECO:0000256" key="2">
    <source>
        <dbReference type="ARBA" id="ARBA00008537"/>
    </source>
</evidence>
<protein>
    <recommendedName>
        <fullName evidence="9">Major facilitator superfamily (MFS) profile domain-containing protein</fullName>
    </recommendedName>
</protein>
<dbReference type="PANTHER" id="PTHR42718:SF9">
    <property type="entry name" value="MAJOR FACILITATOR SUPERFAMILY MULTIDRUG TRANSPORTER MFSC"/>
    <property type="match status" value="1"/>
</dbReference>
<keyword evidence="7 8" id="KW-0472">Membrane</keyword>
<keyword evidence="4" id="KW-1003">Cell membrane</keyword>
<dbReference type="NCBIfam" id="TIGR00711">
    <property type="entry name" value="efflux_EmrB"/>
    <property type="match status" value="1"/>
</dbReference>
<dbReference type="PRINTS" id="PR01036">
    <property type="entry name" value="TCRTETB"/>
</dbReference>
<evidence type="ECO:0000256" key="1">
    <source>
        <dbReference type="ARBA" id="ARBA00004651"/>
    </source>
</evidence>
<evidence type="ECO:0000256" key="3">
    <source>
        <dbReference type="ARBA" id="ARBA00022448"/>
    </source>
</evidence>
<dbReference type="Proteomes" id="UP000289996">
    <property type="component" value="Unassembled WGS sequence"/>
</dbReference>
<keyword evidence="6 8" id="KW-1133">Transmembrane helix</keyword>
<dbReference type="SUPFAM" id="SSF103473">
    <property type="entry name" value="MFS general substrate transporter"/>
    <property type="match status" value="1"/>
</dbReference>
<dbReference type="InterPro" id="IPR011701">
    <property type="entry name" value="MFS"/>
</dbReference>
<name>A0A660EB42_9LACO</name>
<evidence type="ECO:0000259" key="9">
    <source>
        <dbReference type="PROSITE" id="PS50850"/>
    </source>
</evidence>
<feature type="transmembrane region" description="Helical" evidence="8">
    <location>
        <begin position="313"/>
        <end position="335"/>
    </location>
</feature>
<keyword evidence="5 8" id="KW-0812">Transmembrane</keyword>
<gene>
    <name evidence="10" type="ORF">MUDAN_MDHGFNIF_01988</name>
</gene>
<organism evidence="10 11">
    <name type="scientific">Lactiplantibacillus mudanjiangensis</name>
    <dbReference type="NCBI Taxonomy" id="1296538"/>
    <lineage>
        <taxon>Bacteria</taxon>
        <taxon>Bacillati</taxon>
        <taxon>Bacillota</taxon>
        <taxon>Bacilli</taxon>
        <taxon>Lactobacillales</taxon>
        <taxon>Lactobacillaceae</taxon>
        <taxon>Lactiplantibacillus</taxon>
    </lineage>
</organism>
<reference evidence="10 11" key="1">
    <citation type="submission" date="2018-11" db="EMBL/GenBank/DDBJ databases">
        <authorList>
            <person name="Wuyts S."/>
        </authorList>
    </citation>
    <scope>NUCLEOTIDE SEQUENCE [LARGE SCALE GENOMIC DNA]</scope>
    <source>
        <strain evidence="10">Lactobacillus mudanjiangensis AMBF249</strain>
    </source>
</reference>
<evidence type="ECO:0000313" key="11">
    <source>
        <dbReference type="Proteomes" id="UP000289996"/>
    </source>
</evidence>
<comment type="similarity">
    <text evidence="2">Belongs to the major facilitator superfamily. EmrB family.</text>
</comment>
<dbReference type="InterPro" id="IPR036259">
    <property type="entry name" value="MFS_trans_sf"/>
</dbReference>
<feature type="transmembrane region" description="Helical" evidence="8">
    <location>
        <begin position="61"/>
        <end position="81"/>
    </location>
</feature>
<dbReference type="CDD" id="cd17503">
    <property type="entry name" value="MFS_LmrB_MDR_like"/>
    <property type="match status" value="1"/>
</dbReference>
<evidence type="ECO:0000256" key="4">
    <source>
        <dbReference type="ARBA" id="ARBA00022475"/>
    </source>
</evidence>
<feature type="transmembrane region" description="Helical" evidence="8">
    <location>
        <begin position="21"/>
        <end position="41"/>
    </location>
</feature>
<keyword evidence="11" id="KW-1185">Reference proteome</keyword>
<feature type="transmembrane region" description="Helical" evidence="8">
    <location>
        <begin position="210"/>
        <end position="231"/>
    </location>
</feature>
<proteinExistence type="inferred from homology"/>
<dbReference type="GO" id="GO:0005886">
    <property type="term" value="C:plasma membrane"/>
    <property type="evidence" value="ECO:0007669"/>
    <property type="project" value="UniProtKB-SubCell"/>
</dbReference>
<feature type="transmembrane region" description="Helical" evidence="8">
    <location>
        <begin position="175"/>
        <end position="198"/>
    </location>
</feature>
<sequence>MESCILEKITQMGTTKTYNRNWLVAVVILGAFVSMLNQTVLSVAQPDLITAFKINVSSVQWLSTGYALIGGILIPISAWLADRFNTKKLLTTTLAIFLIGTSLAFIATSFPMLLTARLIQAVGAGVLSGLTMTILFSVFDKAERGTPTMLLGIVFGIAPAIGPTLGGYIVDNFGWRYIFGLMMPIILLAFIMALLFMADVVPHKTTPLDLLSVVSSTLGFGGLLYAVSMVADEGWTSQRVLVAFVIGAAMLAIFIWRQLTMVQPMLELRIFGQGNFTLAAAIAAIAQISMVAVEFILPLYLQNARGLSAMNSGLTLLPGALLMFILAPVSGQLVAKNKGRQAVLFGITVMTISTLGLTFISLTTPIWLVIALYALRNVGLAFAMMPAGTMGMQSLTPELISHGSAGNNVVRQVGSAIGTAILVSVLQSVATKASPNASLLQTHPVAYAHGMHLALITGSHAALLVATIIGAIGIVCAVFLKNPTTLQDAQH</sequence>
<dbReference type="Pfam" id="PF07690">
    <property type="entry name" value="MFS_1"/>
    <property type="match status" value="1"/>
</dbReference>
<dbReference type="Gene3D" id="1.20.1250.20">
    <property type="entry name" value="MFS general substrate transporter like domains"/>
    <property type="match status" value="1"/>
</dbReference>
<dbReference type="PROSITE" id="PS50850">
    <property type="entry name" value="MFS"/>
    <property type="match status" value="1"/>
</dbReference>
<evidence type="ECO:0000313" key="10">
    <source>
        <dbReference type="EMBL" id="VDG30437.1"/>
    </source>
</evidence>
<evidence type="ECO:0000256" key="8">
    <source>
        <dbReference type="SAM" id="Phobius"/>
    </source>
</evidence>
<evidence type="ECO:0000256" key="5">
    <source>
        <dbReference type="ARBA" id="ARBA00022692"/>
    </source>
</evidence>
<comment type="subcellular location">
    <subcellularLocation>
        <location evidence="1">Cell membrane</location>
        <topology evidence="1">Multi-pass membrane protein</topology>
    </subcellularLocation>
</comment>
<evidence type="ECO:0000256" key="7">
    <source>
        <dbReference type="ARBA" id="ARBA00023136"/>
    </source>
</evidence>
<keyword evidence="3" id="KW-0813">Transport</keyword>
<feature type="transmembrane region" description="Helical" evidence="8">
    <location>
        <begin position="93"/>
        <end position="112"/>
    </location>
</feature>
<dbReference type="Gene3D" id="1.20.1720.10">
    <property type="entry name" value="Multidrug resistance protein D"/>
    <property type="match status" value="1"/>
</dbReference>
<dbReference type="InterPro" id="IPR020846">
    <property type="entry name" value="MFS_dom"/>
</dbReference>
<feature type="transmembrane region" description="Helical" evidence="8">
    <location>
        <begin position="276"/>
        <end position="301"/>
    </location>
</feature>
<feature type="transmembrane region" description="Helical" evidence="8">
    <location>
        <begin position="118"/>
        <end position="138"/>
    </location>
</feature>
<dbReference type="PANTHER" id="PTHR42718">
    <property type="entry name" value="MAJOR FACILITATOR SUPERFAMILY MULTIDRUG TRANSPORTER MFSC"/>
    <property type="match status" value="1"/>
</dbReference>
<dbReference type="AlphaFoldDB" id="A0A660EB42"/>
<evidence type="ECO:0000256" key="6">
    <source>
        <dbReference type="ARBA" id="ARBA00022989"/>
    </source>
</evidence>
<dbReference type="GO" id="GO:0022857">
    <property type="term" value="F:transmembrane transporter activity"/>
    <property type="evidence" value="ECO:0007669"/>
    <property type="project" value="InterPro"/>
</dbReference>
<dbReference type="InterPro" id="IPR004638">
    <property type="entry name" value="EmrB-like"/>
</dbReference>
<feature type="domain" description="Major facilitator superfamily (MFS) profile" evidence="9">
    <location>
        <begin position="23"/>
        <end position="485"/>
    </location>
</feature>
<accession>A0A660EB42</accession>
<feature type="transmembrane region" description="Helical" evidence="8">
    <location>
        <begin position="450"/>
        <end position="480"/>
    </location>
</feature>